<reference evidence="1 2" key="1">
    <citation type="submission" date="2023-02" db="EMBL/GenBank/DDBJ databases">
        <title>LHISI_Scaffold_Assembly.</title>
        <authorList>
            <person name="Stuart O.P."/>
            <person name="Cleave R."/>
            <person name="Magrath M.J.L."/>
            <person name="Mikheyev A.S."/>
        </authorList>
    </citation>
    <scope>NUCLEOTIDE SEQUENCE [LARGE SCALE GENOMIC DNA]</scope>
    <source>
        <strain evidence="1">Daus_M_001</strain>
        <tissue evidence="1">Leg muscle</tissue>
    </source>
</reference>
<proteinExistence type="predicted"/>
<comment type="caution">
    <text evidence="1">The sequence shown here is derived from an EMBL/GenBank/DDBJ whole genome shotgun (WGS) entry which is preliminary data.</text>
</comment>
<dbReference type="EMBL" id="JARBHB010000009">
    <property type="protein sequence ID" value="KAJ8875089.1"/>
    <property type="molecule type" value="Genomic_DNA"/>
</dbReference>
<accession>A0ABQ9GSS9</accession>
<evidence type="ECO:0000313" key="1">
    <source>
        <dbReference type="EMBL" id="KAJ8875089.1"/>
    </source>
</evidence>
<evidence type="ECO:0000313" key="2">
    <source>
        <dbReference type="Proteomes" id="UP001159363"/>
    </source>
</evidence>
<keyword evidence="2" id="KW-1185">Reference proteome</keyword>
<gene>
    <name evidence="1" type="ORF">PR048_022980</name>
</gene>
<sequence>MDVQHRSTSLRLAQPNRNMFSHVDTWPITEGSFGCRRRIVKSSMAGAAVAERLACSPPTKANRVQSPAGSFPDFRMGKTRRTIPLVGEFSRGCAVSPARSILTSITHIGSQDLAVKSRPNVFTHSPIQIYVVHRATEKNASDREWAIVSGSDISRKDSETRYIYKHCRVVQLFDWLKHVLVGVNCFHTNHEGAVSEIRYPEWLGRMRKQHQQPMECFGVHVVLESFREKPVALAIRLYIGTSLGRRDGQALSSFSPRHVLRVSMPDGPAGMKGRRKREIAEETRRRVASTGEILTYDTAYEEYANTRYHLNIERLQYLSSAPEKLEVGQDLQQPVATVRHPPVRHTFVRLPAERFTTKLLYEAAPQRGPMNHPQLPELKALYRNIPPLFIGRIFSHQRPEHIILLFRKTACRIVAIARPEKFASSTTCRLDTAVFHRNMPISTAYWLSAVTAEVDDWSSVLQEQNTLWTSGYGQVFFAKRSQVQLYSKEL</sequence>
<organism evidence="1 2">
    <name type="scientific">Dryococelus australis</name>
    <dbReference type="NCBI Taxonomy" id="614101"/>
    <lineage>
        <taxon>Eukaryota</taxon>
        <taxon>Metazoa</taxon>
        <taxon>Ecdysozoa</taxon>
        <taxon>Arthropoda</taxon>
        <taxon>Hexapoda</taxon>
        <taxon>Insecta</taxon>
        <taxon>Pterygota</taxon>
        <taxon>Neoptera</taxon>
        <taxon>Polyneoptera</taxon>
        <taxon>Phasmatodea</taxon>
        <taxon>Verophasmatodea</taxon>
        <taxon>Anareolatae</taxon>
        <taxon>Phasmatidae</taxon>
        <taxon>Eurycanthinae</taxon>
        <taxon>Dryococelus</taxon>
    </lineage>
</organism>
<protein>
    <submittedName>
        <fullName evidence="1">Uncharacterized protein</fullName>
    </submittedName>
</protein>
<dbReference type="Proteomes" id="UP001159363">
    <property type="component" value="Chromosome 8"/>
</dbReference>
<name>A0ABQ9GSS9_9NEOP</name>